<dbReference type="Gene3D" id="3.30.300.30">
    <property type="match status" value="1"/>
</dbReference>
<evidence type="ECO:0000259" key="3">
    <source>
        <dbReference type="Pfam" id="PF00501"/>
    </source>
</evidence>
<keyword evidence="2" id="KW-0597">Phosphoprotein</keyword>
<dbReference type="Pfam" id="PF13193">
    <property type="entry name" value="AMP-binding_C"/>
    <property type="match status" value="1"/>
</dbReference>
<organism evidence="5 6">
    <name type="scientific">Streptomyces canarius</name>
    <dbReference type="NCBI Taxonomy" id="285453"/>
    <lineage>
        <taxon>Bacteria</taxon>
        <taxon>Bacillati</taxon>
        <taxon>Actinomycetota</taxon>
        <taxon>Actinomycetes</taxon>
        <taxon>Kitasatosporales</taxon>
        <taxon>Streptomycetaceae</taxon>
        <taxon>Streptomyces</taxon>
    </lineage>
</organism>
<dbReference type="EMBL" id="BMVN01000014">
    <property type="protein sequence ID" value="GHA33962.1"/>
    <property type="molecule type" value="Genomic_DNA"/>
</dbReference>
<gene>
    <name evidence="5" type="ORF">GCM10010345_43130</name>
</gene>
<name>A0ABQ3CSK2_9ACTN</name>
<reference evidence="6" key="1">
    <citation type="journal article" date="2019" name="Int. J. Syst. Evol. Microbiol.">
        <title>The Global Catalogue of Microorganisms (GCM) 10K type strain sequencing project: providing services to taxonomists for standard genome sequencing and annotation.</title>
        <authorList>
            <consortium name="The Broad Institute Genomics Platform"/>
            <consortium name="The Broad Institute Genome Sequencing Center for Infectious Disease"/>
            <person name="Wu L."/>
            <person name="Ma J."/>
        </authorList>
    </citation>
    <scope>NUCLEOTIDE SEQUENCE [LARGE SCALE GENOMIC DNA]</scope>
    <source>
        <strain evidence="6">JCM 4733</strain>
    </source>
</reference>
<dbReference type="Gene3D" id="3.40.50.12780">
    <property type="entry name" value="N-terminal domain of ligase-like"/>
    <property type="match status" value="1"/>
</dbReference>
<dbReference type="InterPro" id="IPR025110">
    <property type="entry name" value="AMP-bd_C"/>
</dbReference>
<feature type="domain" description="AMP-binding enzyme C-terminal" evidence="4">
    <location>
        <begin position="412"/>
        <end position="482"/>
    </location>
</feature>
<dbReference type="InterPro" id="IPR000873">
    <property type="entry name" value="AMP-dep_synth/lig_dom"/>
</dbReference>
<accession>A0ABQ3CSK2</accession>
<dbReference type="PANTHER" id="PTHR44845">
    <property type="entry name" value="CARRIER DOMAIN-CONTAINING PROTEIN"/>
    <property type="match status" value="1"/>
</dbReference>
<protein>
    <submittedName>
        <fullName evidence="5">Amino acid adenylation protein</fullName>
    </submittedName>
</protein>
<dbReference type="InterPro" id="IPR042099">
    <property type="entry name" value="ANL_N_sf"/>
</dbReference>
<dbReference type="InterPro" id="IPR045851">
    <property type="entry name" value="AMP-bd_C_sf"/>
</dbReference>
<evidence type="ECO:0000313" key="5">
    <source>
        <dbReference type="EMBL" id="GHA33962.1"/>
    </source>
</evidence>
<keyword evidence="6" id="KW-1185">Reference proteome</keyword>
<sequence length="505" mass="54995">MSQTASERHRNAPLRPSVASALVRRVREVAAERREARAVSGANTSMTYGELDDRLMVWSDDLRRHGGRPGTVVALGVVDPAYLAPAYLAARAAGLVPLMMDPHQPAERRDQVLRAARPALTMRVQDTPEYLPTEFDPRTLPEAAGYVGFTSGTQGPPKGIVSQEAGVLHFLEWERQLLGLEPGQRVAMISPPTFEVIFRELGLALCGGGELVVAPAVTRVDPAAVVPWLADHDVDVVHVVPSLAARWAAAARHRRADRLRWTLFAGEPLHSHHVEVWRAVAPHARVINLYGPSETTLAKFWYAVPPNPTPGPQPAGRPLPQTRLRQLPLRSADEPGGGASFQVAIETPYGSLGYLDGTATEADHAALRRTAGLTTFTSQDIGELDERGNLVIKGRMDSQVKRRGVFVDLAAIEQAAIAQPSVRLACCFQLAPDAGGTVVLALETDGELPLAELRQHLRRQLGPQSPDEFRLVERIPLNPNGKIDRRELLGRLTGSGRQEERTATH</sequence>
<dbReference type="PANTHER" id="PTHR44845:SF6">
    <property type="entry name" value="BETA-ALANINE-ACTIVATING ENZYME"/>
    <property type="match status" value="1"/>
</dbReference>
<evidence type="ECO:0000259" key="4">
    <source>
        <dbReference type="Pfam" id="PF13193"/>
    </source>
</evidence>
<evidence type="ECO:0000256" key="1">
    <source>
        <dbReference type="ARBA" id="ARBA00022450"/>
    </source>
</evidence>
<dbReference type="SUPFAM" id="SSF56801">
    <property type="entry name" value="Acetyl-CoA synthetase-like"/>
    <property type="match status" value="1"/>
</dbReference>
<dbReference type="Pfam" id="PF00501">
    <property type="entry name" value="AMP-binding"/>
    <property type="match status" value="2"/>
</dbReference>
<proteinExistence type="predicted"/>
<dbReference type="RefSeq" id="WP_189888410.1">
    <property type="nucleotide sequence ID" value="NZ_BMVN01000014.1"/>
</dbReference>
<comment type="caution">
    <text evidence="5">The sequence shown here is derived from an EMBL/GenBank/DDBJ whole genome shotgun (WGS) entry which is preliminary data.</text>
</comment>
<evidence type="ECO:0000256" key="2">
    <source>
        <dbReference type="ARBA" id="ARBA00022553"/>
    </source>
</evidence>
<feature type="domain" description="AMP-dependent synthetase/ligase" evidence="3">
    <location>
        <begin position="27"/>
        <end position="122"/>
    </location>
</feature>
<keyword evidence="1" id="KW-0596">Phosphopantetheine</keyword>
<feature type="domain" description="AMP-dependent synthetase/ligase" evidence="3">
    <location>
        <begin position="139"/>
        <end position="326"/>
    </location>
</feature>
<dbReference type="Proteomes" id="UP000653644">
    <property type="component" value="Unassembled WGS sequence"/>
</dbReference>
<evidence type="ECO:0000313" key="6">
    <source>
        <dbReference type="Proteomes" id="UP000653644"/>
    </source>
</evidence>